<dbReference type="Pfam" id="PF14229">
    <property type="entry name" value="DUF4332"/>
    <property type="match status" value="1"/>
</dbReference>
<evidence type="ECO:0000313" key="2">
    <source>
        <dbReference type="EMBL" id="WWC82951.1"/>
    </source>
</evidence>
<gene>
    <name evidence="2" type="ORF">PIECOFPK_00661</name>
</gene>
<organism evidence="2 3">
    <name type="scientific">Mycovorax composti</name>
    <dbReference type="NCBI Taxonomy" id="2962693"/>
    <lineage>
        <taxon>Bacteria</taxon>
        <taxon>Pseudomonadati</taxon>
        <taxon>Bacteroidota</taxon>
        <taxon>Chitinophagia</taxon>
        <taxon>Chitinophagales</taxon>
        <taxon>Chitinophagaceae</taxon>
        <taxon>Mycovorax</taxon>
    </lineage>
</organism>
<dbReference type="Proteomes" id="UP001321305">
    <property type="component" value="Chromosome"/>
</dbReference>
<dbReference type="SUPFAM" id="SSF81296">
    <property type="entry name" value="E set domains"/>
    <property type="match status" value="1"/>
</dbReference>
<evidence type="ECO:0000259" key="1">
    <source>
        <dbReference type="Pfam" id="PF14229"/>
    </source>
</evidence>
<reference evidence="3" key="1">
    <citation type="submission" date="2024-01" db="EMBL/GenBank/DDBJ databases">
        <title>Mycovorax composti gen. nov. sp. nov., a member of the family Chitinophagaceae isolated from button mushroom compost.</title>
        <authorList>
            <person name="Thai M."/>
            <person name="Bell T.L."/>
            <person name="Kertesz M.A."/>
        </authorList>
    </citation>
    <scope>NUCLEOTIDE SEQUENCE [LARGE SCALE GENOMIC DNA]</scope>
    <source>
        <strain evidence="3">C216</strain>
    </source>
</reference>
<feature type="domain" description="DUF4332" evidence="1">
    <location>
        <begin position="129"/>
        <end position="205"/>
    </location>
</feature>
<protein>
    <recommendedName>
        <fullName evidence="1">DUF4332 domain-containing protein</fullName>
    </recommendedName>
</protein>
<dbReference type="InterPro" id="IPR013783">
    <property type="entry name" value="Ig-like_fold"/>
</dbReference>
<dbReference type="EMBL" id="CP144143">
    <property type="protein sequence ID" value="WWC82951.1"/>
    <property type="molecule type" value="Genomic_DNA"/>
</dbReference>
<keyword evidence="3" id="KW-1185">Reference proteome</keyword>
<accession>A0ABZ2EI04</accession>
<dbReference type="InterPro" id="IPR025567">
    <property type="entry name" value="DUF4332"/>
</dbReference>
<dbReference type="InterPro" id="IPR014756">
    <property type="entry name" value="Ig_E-set"/>
</dbReference>
<name>A0ABZ2EI04_9BACT</name>
<proteinExistence type="predicted"/>
<dbReference type="CDD" id="cd07184">
    <property type="entry name" value="E_set_Isoamylase_like_N"/>
    <property type="match status" value="1"/>
</dbReference>
<evidence type="ECO:0000313" key="3">
    <source>
        <dbReference type="Proteomes" id="UP001321305"/>
    </source>
</evidence>
<dbReference type="Gene3D" id="1.10.150.20">
    <property type="entry name" value="5' to 3' exonuclease, C-terminal subdomain"/>
    <property type="match status" value="1"/>
</dbReference>
<dbReference type="Gene3D" id="2.60.40.10">
    <property type="entry name" value="Immunoglobulins"/>
    <property type="match status" value="1"/>
</dbReference>
<sequence>MIVNSGRPGTIKYLCHTNTPHILSLSIDMKTKTVTFTLPAEALGSATEAILLGDFNEWNLEKGISLTVQPDGTLAAAVALKPGTYEYRFFLNNGTWVNDWAAQAYVYKPEFGIDNSVITVEEATATTSKKPAKKVARKSTTSKAAAKKAKAVVKKDDLTKIEGIGTKIAKLLEAEGISTYKELGKTTIKKLKSILEAAGTQYQMHDPKSWPKQAKLAAAGNWEELAALQKTLIKGK</sequence>